<dbReference type="InterPro" id="IPR011059">
    <property type="entry name" value="Metal-dep_hydrolase_composite"/>
</dbReference>
<name>A0A7W7G8K7_9ACTN</name>
<organism evidence="2 3">
    <name type="scientific">Sphaerisporangium siamense</name>
    <dbReference type="NCBI Taxonomy" id="795645"/>
    <lineage>
        <taxon>Bacteria</taxon>
        <taxon>Bacillati</taxon>
        <taxon>Actinomycetota</taxon>
        <taxon>Actinomycetes</taxon>
        <taxon>Streptosporangiales</taxon>
        <taxon>Streptosporangiaceae</taxon>
        <taxon>Sphaerisporangium</taxon>
    </lineage>
</organism>
<dbReference type="Pfam" id="PF07969">
    <property type="entry name" value="Amidohydro_3"/>
    <property type="match status" value="1"/>
</dbReference>
<dbReference type="Gene3D" id="3.20.20.140">
    <property type="entry name" value="Metal-dependent hydrolases"/>
    <property type="match status" value="1"/>
</dbReference>
<evidence type="ECO:0000259" key="1">
    <source>
        <dbReference type="Pfam" id="PF07969"/>
    </source>
</evidence>
<dbReference type="EC" id="3.5.4.1" evidence="2"/>
<dbReference type="Proteomes" id="UP000542210">
    <property type="component" value="Unassembled WGS sequence"/>
</dbReference>
<accession>A0A7W7G8K7</accession>
<dbReference type="SUPFAM" id="SSF51556">
    <property type="entry name" value="Metallo-dependent hydrolases"/>
    <property type="match status" value="1"/>
</dbReference>
<dbReference type="InterPro" id="IPR032466">
    <property type="entry name" value="Metal_Hydrolase"/>
</dbReference>
<dbReference type="Gene3D" id="2.30.40.10">
    <property type="entry name" value="Urease, subunit C, domain 1"/>
    <property type="match status" value="1"/>
</dbReference>
<dbReference type="PANTHER" id="PTHR32027">
    <property type="entry name" value="CYTOSINE DEAMINASE"/>
    <property type="match status" value="1"/>
</dbReference>
<dbReference type="NCBIfam" id="NF004636">
    <property type="entry name" value="PRK05985.1"/>
    <property type="match status" value="1"/>
</dbReference>
<keyword evidence="3" id="KW-1185">Reference proteome</keyword>
<sequence>MPRIVLSNVRVNGAGDPQVVTVADGRIQSVGAQAPADLGPADHVEDLGGQILLPGFVDGHAHADKSMWGEPWARRTSAPITMEQMFEDTLRQWEATTTPVATRARAFLDKCVTYGSTSIRTFADVAPEIGLDGVHGMLQVREEMAELTDLSIVAFPQLGLLRKPGTAELLEQALRDGADAIGGIDPAGVDGDASRQLDVVFGLAEKYQVPVDFHLHESGELGIWLIERIAARVKALGMRHKVSLCDVFSLADPTPAQLAHLGSVLAEAGITVAVGVHGLLPVPDVKALHAMGVRMCLGSDSSRSLWSPWGEGDILSRAMFMAYKCYWRRDEDLEFALTMGTTLGRQALGFEACDLKAGDVADLVVLPGEAIGEIVVAPPQRTLVMKRGKIVARSGALTAGAAPGSGRTS</sequence>
<proteinExistence type="predicted"/>
<dbReference type="CDD" id="cd01293">
    <property type="entry name" value="Bact_CD"/>
    <property type="match status" value="1"/>
</dbReference>
<dbReference type="AlphaFoldDB" id="A0A7W7G8K7"/>
<comment type="caution">
    <text evidence="2">The sequence shown here is derived from an EMBL/GenBank/DDBJ whole genome shotgun (WGS) entry which is preliminary data.</text>
</comment>
<dbReference type="GO" id="GO:0004131">
    <property type="term" value="F:cytosine deaminase activity"/>
    <property type="evidence" value="ECO:0007669"/>
    <property type="project" value="UniProtKB-EC"/>
</dbReference>
<dbReference type="InterPro" id="IPR013108">
    <property type="entry name" value="Amidohydro_3"/>
</dbReference>
<dbReference type="PANTHER" id="PTHR32027:SF9">
    <property type="entry name" value="BLL3847 PROTEIN"/>
    <property type="match status" value="1"/>
</dbReference>
<gene>
    <name evidence="2" type="ORF">BJ982_001139</name>
</gene>
<evidence type="ECO:0000313" key="2">
    <source>
        <dbReference type="EMBL" id="MBB4699595.1"/>
    </source>
</evidence>
<protein>
    <submittedName>
        <fullName evidence="2">Cytosine deaminase</fullName>
        <ecNumber evidence="2">3.5.4.1</ecNumber>
    </submittedName>
</protein>
<evidence type="ECO:0000313" key="3">
    <source>
        <dbReference type="Proteomes" id="UP000542210"/>
    </source>
</evidence>
<feature type="domain" description="Amidohydrolase 3" evidence="1">
    <location>
        <begin position="44"/>
        <end position="392"/>
    </location>
</feature>
<dbReference type="InterPro" id="IPR052349">
    <property type="entry name" value="Metallo-hydrolase_Enzymes"/>
</dbReference>
<reference evidence="2 3" key="1">
    <citation type="submission" date="2020-08" db="EMBL/GenBank/DDBJ databases">
        <title>Sequencing the genomes of 1000 actinobacteria strains.</title>
        <authorList>
            <person name="Klenk H.-P."/>
        </authorList>
    </citation>
    <scope>NUCLEOTIDE SEQUENCE [LARGE SCALE GENOMIC DNA]</scope>
    <source>
        <strain evidence="2 3">DSM 45784</strain>
    </source>
</reference>
<dbReference type="EMBL" id="JACHND010000001">
    <property type="protein sequence ID" value="MBB4699595.1"/>
    <property type="molecule type" value="Genomic_DNA"/>
</dbReference>
<keyword evidence="2" id="KW-0378">Hydrolase</keyword>
<dbReference type="RefSeq" id="WP_184877242.1">
    <property type="nucleotide sequence ID" value="NZ_BOOV01000025.1"/>
</dbReference>
<dbReference type="SUPFAM" id="SSF51338">
    <property type="entry name" value="Composite domain of metallo-dependent hydrolases"/>
    <property type="match status" value="1"/>
</dbReference>